<reference evidence="2 3" key="1">
    <citation type="submission" date="2019-01" db="EMBL/GenBank/DDBJ databases">
        <title>A draft genome assembly of the solar-powered sea slug Elysia chlorotica.</title>
        <authorList>
            <person name="Cai H."/>
            <person name="Li Q."/>
            <person name="Fang X."/>
            <person name="Li J."/>
            <person name="Curtis N.E."/>
            <person name="Altenburger A."/>
            <person name="Shibata T."/>
            <person name="Feng M."/>
            <person name="Maeda T."/>
            <person name="Schwartz J.A."/>
            <person name="Shigenobu S."/>
            <person name="Lundholm N."/>
            <person name="Nishiyama T."/>
            <person name="Yang H."/>
            <person name="Hasebe M."/>
            <person name="Li S."/>
            <person name="Pierce S.K."/>
            <person name="Wang J."/>
        </authorList>
    </citation>
    <scope>NUCLEOTIDE SEQUENCE [LARGE SCALE GENOMIC DNA]</scope>
    <source>
        <strain evidence="2">EC2010</strain>
        <tissue evidence="2">Whole organism of an adult</tissue>
    </source>
</reference>
<dbReference type="Proteomes" id="UP000271974">
    <property type="component" value="Unassembled WGS sequence"/>
</dbReference>
<sequence>MIPVVAELKEAFDAYKDDQESTGTTPELEQTNAPGASQQASAVDGAPESQASTPCTESEDMQRRAGTSGRSPETPQPNLTADTRVPNSVFTLQQLTGVVKTGQVQINQEVGESITKVLTHGLDKEIRDKFDTDIRLPSNCERMAVLGCNPEIYKKAPPEVKSLDRDLQNVQKSLLQGISALAQAVTKQNDASPATQHLLASALALCADASHELDRSRRRTFRPALKEEFKGLCMEDYPIEGFLFSKDLGEKVKALTDMNRIAKSVGKDSPQQDRQRRPFPFLGQGHQRKDGWTFPEATKSPTRQEQKRLHPYQGQTRPGSGQTAAVGESSSLEVSREEELRHGFKDSPRVFTKIMKPVLAHLRSKVGNSALVPNPSDYADPTSNNASLSSLSLVHPRKLAERHPIADRLNLMACLISGRD</sequence>
<feature type="compositionally biased region" description="Polar residues" evidence="1">
    <location>
        <begin position="68"/>
        <end position="86"/>
    </location>
</feature>
<feature type="compositionally biased region" description="Polar residues" evidence="1">
    <location>
        <begin position="313"/>
        <end position="323"/>
    </location>
</feature>
<proteinExistence type="predicted"/>
<name>A0A433U453_ELYCH</name>
<organism evidence="2 3">
    <name type="scientific">Elysia chlorotica</name>
    <name type="common">Eastern emerald elysia</name>
    <name type="synonym">Sea slug</name>
    <dbReference type="NCBI Taxonomy" id="188477"/>
    <lineage>
        <taxon>Eukaryota</taxon>
        <taxon>Metazoa</taxon>
        <taxon>Spiralia</taxon>
        <taxon>Lophotrochozoa</taxon>
        <taxon>Mollusca</taxon>
        <taxon>Gastropoda</taxon>
        <taxon>Heterobranchia</taxon>
        <taxon>Euthyneura</taxon>
        <taxon>Panpulmonata</taxon>
        <taxon>Sacoglossa</taxon>
        <taxon>Placobranchoidea</taxon>
        <taxon>Plakobranchidae</taxon>
        <taxon>Elysia</taxon>
    </lineage>
</organism>
<accession>A0A433U453</accession>
<evidence type="ECO:0000256" key="1">
    <source>
        <dbReference type="SAM" id="MobiDB-lite"/>
    </source>
</evidence>
<dbReference type="PANTHER" id="PTHR34239">
    <property type="entry name" value="APPLE DOMAIN-CONTAINING PROTEIN"/>
    <property type="match status" value="1"/>
</dbReference>
<comment type="caution">
    <text evidence="2">The sequence shown here is derived from an EMBL/GenBank/DDBJ whole genome shotgun (WGS) entry which is preliminary data.</text>
</comment>
<evidence type="ECO:0000313" key="2">
    <source>
        <dbReference type="EMBL" id="RUS88602.1"/>
    </source>
</evidence>
<keyword evidence="3" id="KW-1185">Reference proteome</keyword>
<feature type="compositionally biased region" description="Polar residues" evidence="1">
    <location>
        <begin position="21"/>
        <end position="41"/>
    </location>
</feature>
<feature type="region of interest" description="Disordered" evidence="1">
    <location>
        <begin position="12"/>
        <end position="86"/>
    </location>
</feature>
<gene>
    <name evidence="2" type="ORF">EGW08_003628</name>
</gene>
<dbReference type="AlphaFoldDB" id="A0A433U453"/>
<protein>
    <submittedName>
        <fullName evidence="2">Uncharacterized protein</fullName>
    </submittedName>
</protein>
<dbReference type="OrthoDB" id="5988333at2759"/>
<dbReference type="PANTHER" id="PTHR34239:SF2">
    <property type="entry name" value="TRANSPOSABLE ELEMENT P TRANSPOSASE_THAP9 CONSERVED DOMAIN-CONTAINING PROTEIN"/>
    <property type="match status" value="1"/>
</dbReference>
<dbReference type="EMBL" id="RQTK01000078">
    <property type="protein sequence ID" value="RUS88602.1"/>
    <property type="molecule type" value="Genomic_DNA"/>
</dbReference>
<feature type="region of interest" description="Disordered" evidence="1">
    <location>
        <begin position="263"/>
        <end position="341"/>
    </location>
</feature>
<evidence type="ECO:0000313" key="3">
    <source>
        <dbReference type="Proteomes" id="UP000271974"/>
    </source>
</evidence>